<gene>
    <name evidence="2" type="ORF">ACFQ14_14230</name>
</gene>
<dbReference type="InterPro" id="IPR014710">
    <property type="entry name" value="RmlC-like_jellyroll"/>
</dbReference>
<accession>A0ABW3FL54</accession>
<keyword evidence="3" id="KW-1185">Reference proteome</keyword>
<sequence length="192" mass="21299">MLPEPYLDLPSETKIEKSVLQGSLIFRSGEKSTGFFHLLEGEVRMIRYAKDGADISIHRAFSGQSFAEASLYSDTYHCDAVALKACSIVKFDKALVLHHLETNAVFAMKMTAHLAGQVQDYRRLLELRAIRSAQERVYAGIAEGWLKGSVLSFASQLGLTHEATYRALSNLTKRGQLTKTGRGKYGIPSDSR</sequence>
<comment type="caution">
    <text evidence="2">The sequence shown here is derived from an EMBL/GenBank/DDBJ whole genome shotgun (WGS) entry which is preliminary data.</text>
</comment>
<dbReference type="InterPro" id="IPR000595">
    <property type="entry name" value="cNMP-bd_dom"/>
</dbReference>
<dbReference type="SUPFAM" id="SSF51206">
    <property type="entry name" value="cAMP-binding domain-like"/>
    <property type="match status" value="1"/>
</dbReference>
<reference evidence="3" key="1">
    <citation type="journal article" date="2019" name="Int. J. Syst. Evol. Microbiol.">
        <title>The Global Catalogue of Microorganisms (GCM) 10K type strain sequencing project: providing services to taxonomists for standard genome sequencing and annotation.</title>
        <authorList>
            <consortium name="The Broad Institute Genomics Platform"/>
            <consortium name="The Broad Institute Genome Sequencing Center for Infectious Disease"/>
            <person name="Wu L."/>
            <person name="Ma J."/>
        </authorList>
    </citation>
    <scope>NUCLEOTIDE SEQUENCE [LARGE SCALE GENOMIC DNA]</scope>
    <source>
        <strain evidence="3">CCUG 60023</strain>
    </source>
</reference>
<organism evidence="2 3">
    <name type="scientific">Pseudahrensia aquimaris</name>
    <dbReference type="NCBI Taxonomy" id="744461"/>
    <lineage>
        <taxon>Bacteria</taxon>
        <taxon>Pseudomonadati</taxon>
        <taxon>Pseudomonadota</taxon>
        <taxon>Alphaproteobacteria</taxon>
        <taxon>Hyphomicrobiales</taxon>
        <taxon>Ahrensiaceae</taxon>
        <taxon>Pseudahrensia</taxon>
    </lineage>
</organism>
<evidence type="ECO:0000259" key="1">
    <source>
        <dbReference type="PROSITE" id="PS50042"/>
    </source>
</evidence>
<dbReference type="Pfam" id="PF00027">
    <property type="entry name" value="cNMP_binding"/>
    <property type="match status" value="1"/>
</dbReference>
<dbReference type="EMBL" id="JBHTJV010000013">
    <property type="protein sequence ID" value="MFD0917564.1"/>
    <property type="molecule type" value="Genomic_DNA"/>
</dbReference>
<dbReference type="PROSITE" id="PS50042">
    <property type="entry name" value="CNMP_BINDING_3"/>
    <property type="match status" value="1"/>
</dbReference>
<dbReference type="Proteomes" id="UP001597101">
    <property type="component" value="Unassembled WGS sequence"/>
</dbReference>
<dbReference type="InterPro" id="IPR018490">
    <property type="entry name" value="cNMP-bd_dom_sf"/>
</dbReference>
<dbReference type="Gene3D" id="2.60.120.10">
    <property type="entry name" value="Jelly Rolls"/>
    <property type="match status" value="1"/>
</dbReference>
<evidence type="ECO:0000313" key="3">
    <source>
        <dbReference type="Proteomes" id="UP001597101"/>
    </source>
</evidence>
<dbReference type="SMART" id="SM00100">
    <property type="entry name" value="cNMP"/>
    <property type="match status" value="1"/>
</dbReference>
<dbReference type="RefSeq" id="WP_377213421.1">
    <property type="nucleotide sequence ID" value="NZ_JBHTJV010000013.1"/>
</dbReference>
<protein>
    <submittedName>
        <fullName evidence="2">Crp/Fnr family transcriptional regulator</fullName>
    </submittedName>
</protein>
<dbReference type="CDD" id="cd00038">
    <property type="entry name" value="CAP_ED"/>
    <property type="match status" value="1"/>
</dbReference>
<feature type="domain" description="Cyclic nucleotide-binding" evidence="1">
    <location>
        <begin position="22"/>
        <end position="93"/>
    </location>
</feature>
<proteinExistence type="predicted"/>
<evidence type="ECO:0000313" key="2">
    <source>
        <dbReference type="EMBL" id="MFD0917564.1"/>
    </source>
</evidence>
<name>A0ABW3FL54_9HYPH</name>